<dbReference type="AlphaFoldDB" id="A0A4Y9EPF7"/>
<name>A0A4Y9EPF7_9SPHN</name>
<dbReference type="RefSeq" id="WP_135246254.1">
    <property type="nucleotide sequence ID" value="NZ_SIHO01000002.1"/>
</dbReference>
<evidence type="ECO:0000313" key="3">
    <source>
        <dbReference type="Proteomes" id="UP000297737"/>
    </source>
</evidence>
<accession>A0A4Y9EPF7</accession>
<evidence type="ECO:0000256" key="1">
    <source>
        <dbReference type="SAM" id="SignalP"/>
    </source>
</evidence>
<evidence type="ECO:0000313" key="2">
    <source>
        <dbReference type="EMBL" id="TFU03661.1"/>
    </source>
</evidence>
<proteinExistence type="predicted"/>
<dbReference type="EMBL" id="SIHO01000002">
    <property type="protein sequence ID" value="TFU03661.1"/>
    <property type="molecule type" value="Genomic_DNA"/>
</dbReference>
<reference evidence="2 3" key="1">
    <citation type="submission" date="2019-02" db="EMBL/GenBank/DDBJ databases">
        <title>Polymorphobacter sp. isolated from the lake at the Tibet of China.</title>
        <authorList>
            <person name="Li A."/>
        </authorList>
    </citation>
    <scope>NUCLEOTIDE SEQUENCE [LARGE SCALE GENOMIC DNA]</scope>
    <source>
        <strain evidence="2 3">DJ1R-1</strain>
    </source>
</reference>
<protein>
    <recommendedName>
        <fullName evidence="4">VCBS repeat-containing protein</fullName>
    </recommendedName>
</protein>
<feature type="chain" id="PRO_5021323116" description="VCBS repeat-containing protein" evidence="1">
    <location>
        <begin position="20"/>
        <end position="148"/>
    </location>
</feature>
<comment type="caution">
    <text evidence="2">The sequence shown here is derived from an EMBL/GenBank/DDBJ whole genome shotgun (WGS) entry which is preliminary data.</text>
</comment>
<evidence type="ECO:0008006" key="4">
    <source>
        <dbReference type="Google" id="ProtNLM"/>
    </source>
</evidence>
<keyword evidence="3" id="KW-1185">Reference proteome</keyword>
<gene>
    <name evidence="2" type="ORF">EUV02_10960</name>
</gene>
<keyword evidence="1" id="KW-0732">Signal</keyword>
<feature type="signal peptide" evidence="1">
    <location>
        <begin position="1"/>
        <end position="19"/>
    </location>
</feature>
<sequence length="148" mass="15609">MVARIIAVVMTLAGVAATAAPVTLSEPETTAIYKGADFVVRGGFAMGCNTTTNTAAPASRFTFDSVDLSGDGNPEVILTEINAVCFGRDGQAFSIMARNPDGSWRKVGGATGIAESLDTRQSGWRDIEYGGPALKVRPVLHWNGTEYH</sequence>
<dbReference type="Proteomes" id="UP000297737">
    <property type="component" value="Unassembled WGS sequence"/>
</dbReference>
<dbReference type="OrthoDB" id="8595012at2"/>
<organism evidence="2 3">
    <name type="scientific">Glacieibacterium arshaanense</name>
    <dbReference type="NCBI Taxonomy" id="2511025"/>
    <lineage>
        <taxon>Bacteria</taxon>
        <taxon>Pseudomonadati</taxon>
        <taxon>Pseudomonadota</taxon>
        <taxon>Alphaproteobacteria</taxon>
        <taxon>Sphingomonadales</taxon>
        <taxon>Sphingosinicellaceae</taxon>
        <taxon>Glacieibacterium</taxon>
    </lineage>
</organism>